<keyword evidence="9" id="KW-1185">Reference proteome</keyword>
<dbReference type="Pfam" id="PF16900">
    <property type="entry name" value="REPA_OB_2"/>
    <property type="match status" value="1"/>
</dbReference>
<evidence type="ECO:0000313" key="9">
    <source>
        <dbReference type="Proteomes" id="UP000816034"/>
    </source>
</evidence>
<gene>
    <name evidence="8" type="ORF">C9374_006257</name>
</gene>
<evidence type="ECO:0000256" key="3">
    <source>
        <dbReference type="ARBA" id="ARBA00022771"/>
    </source>
</evidence>
<dbReference type="RefSeq" id="XP_044546948.1">
    <property type="nucleotide sequence ID" value="XM_044696097.1"/>
</dbReference>
<keyword evidence="2" id="KW-0479">Metal-binding</keyword>
<dbReference type="GO" id="GO:0008270">
    <property type="term" value="F:zinc ion binding"/>
    <property type="evidence" value="ECO:0007669"/>
    <property type="project" value="UniProtKB-KW"/>
</dbReference>
<evidence type="ECO:0000256" key="6">
    <source>
        <dbReference type="SAM" id="MobiDB-lite"/>
    </source>
</evidence>
<evidence type="ECO:0000256" key="4">
    <source>
        <dbReference type="ARBA" id="ARBA00022833"/>
    </source>
</evidence>
<evidence type="ECO:0000259" key="7">
    <source>
        <dbReference type="Pfam" id="PF16900"/>
    </source>
</evidence>
<evidence type="ECO:0000256" key="2">
    <source>
        <dbReference type="ARBA" id="ARBA00022723"/>
    </source>
</evidence>
<dbReference type="InterPro" id="IPR031657">
    <property type="entry name" value="REPA_OB_2"/>
</dbReference>
<dbReference type="FunFam" id="2.40.50.140:FF:000041">
    <property type="entry name" value="Replication protein A subunit"/>
    <property type="match status" value="1"/>
</dbReference>
<evidence type="ECO:0000313" key="8">
    <source>
        <dbReference type="EMBL" id="KAG2381268.1"/>
    </source>
</evidence>
<feature type="region of interest" description="Disordered" evidence="6">
    <location>
        <begin position="110"/>
        <end position="230"/>
    </location>
</feature>
<feature type="compositionally biased region" description="Low complexity" evidence="6">
    <location>
        <begin position="158"/>
        <end position="197"/>
    </location>
</feature>
<dbReference type="GeneID" id="68098711"/>
<dbReference type="InterPro" id="IPR012340">
    <property type="entry name" value="NA-bd_OB-fold"/>
</dbReference>
<reference evidence="8 9" key="1">
    <citation type="journal article" date="2018" name="BMC Genomics">
        <title>The genome of Naegleria lovaniensis, the basis for a comparative approach to unravel pathogenicity factors of the human pathogenic amoeba N. fowleri.</title>
        <authorList>
            <person name="Liechti N."/>
            <person name="Schurch N."/>
            <person name="Bruggmann R."/>
            <person name="Wittwer M."/>
        </authorList>
    </citation>
    <scope>NUCLEOTIDE SEQUENCE [LARGE SCALE GENOMIC DNA]</scope>
    <source>
        <strain evidence="8 9">ATCC 30569</strain>
    </source>
</reference>
<dbReference type="Gene3D" id="2.40.50.140">
    <property type="entry name" value="Nucleic acid-binding proteins"/>
    <property type="match status" value="2"/>
</dbReference>
<proteinExistence type="inferred from homology"/>
<comment type="similarity">
    <text evidence="1">Belongs to the replication factor A protein 1 family.</text>
</comment>
<dbReference type="CDD" id="cd04474">
    <property type="entry name" value="RPA1_DBD_A"/>
    <property type="match status" value="1"/>
</dbReference>
<comment type="caution">
    <text evidence="8">The sequence shown here is derived from an EMBL/GenBank/DDBJ whole genome shotgun (WGS) entry which is preliminary data.</text>
</comment>
<evidence type="ECO:0000256" key="1">
    <source>
        <dbReference type="ARBA" id="ARBA00005690"/>
    </source>
</evidence>
<dbReference type="AlphaFoldDB" id="A0AA88GNH7"/>
<protein>
    <recommendedName>
        <fullName evidence="7">Replication protein A OB domain-containing protein</fullName>
    </recommendedName>
</protein>
<feature type="compositionally biased region" description="Polar residues" evidence="6">
    <location>
        <begin position="198"/>
        <end position="230"/>
    </location>
</feature>
<organism evidence="8 9">
    <name type="scientific">Naegleria lovaniensis</name>
    <name type="common">Amoeba</name>
    <dbReference type="NCBI Taxonomy" id="51637"/>
    <lineage>
        <taxon>Eukaryota</taxon>
        <taxon>Discoba</taxon>
        <taxon>Heterolobosea</taxon>
        <taxon>Tetramitia</taxon>
        <taxon>Eutetramitia</taxon>
        <taxon>Vahlkampfiidae</taxon>
        <taxon>Naegleria</taxon>
    </lineage>
</organism>
<evidence type="ECO:0000256" key="5">
    <source>
        <dbReference type="ARBA" id="ARBA00023125"/>
    </source>
</evidence>
<dbReference type="Proteomes" id="UP000816034">
    <property type="component" value="Unassembled WGS sequence"/>
</dbReference>
<name>A0AA88GNH7_NAELO</name>
<sequence>MPPQLQQSSSPNMFPLLQANADPVSLQYPFPLLCVKRNTSTTTKGNQTFFKIEVKDPMQPNGPSLSMIIMEKPENAAARESLVEGSIINVSKIVRSSSKLYILTNFTVENSRSTSSTSSNHSSTSTTATTQRHISNPSATTTPATSNNNSRPGGAFGNNPSANSATPSSFQRPVNQQASNAQPQNNSRPPLNSSRPSGQQQVAGMNNVQQRPSSLIPQQQKAIPPSNSQTIDLKTKPIVPLVALTPWLSDWVIKARVTRKQDMKCWEKEGRKGNILSITLIDQDSTEIRATFFNEGAIKADSKLREQGVYYFKGGGLKEADRKYNSRIAHKYEISFKDNCIIQEAIDNEAMSIPQGRFSLTPLDQVKDSPSQDKFDIIGLVKTIGDPTEFKSKNENSNTTSKRDITILSKDAYGQIIEAVITLWGDNIKFEEKSIVIFTG</sequence>
<keyword evidence="4" id="KW-0862">Zinc</keyword>
<feature type="compositionally biased region" description="Low complexity" evidence="6">
    <location>
        <begin position="111"/>
        <end position="150"/>
    </location>
</feature>
<keyword evidence="3" id="KW-0863">Zinc-finger</keyword>
<dbReference type="EMBL" id="PYSW02000027">
    <property type="protein sequence ID" value="KAG2381268.1"/>
    <property type="molecule type" value="Genomic_DNA"/>
</dbReference>
<dbReference type="SUPFAM" id="SSF50249">
    <property type="entry name" value="Nucleic acid-binding proteins"/>
    <property type="match status" value="2"/>
</dbReference>
<keyword evidence="5" id="KW-0238">DNA-binding</keyword>
<dbReference type="GO" id="GO:0003677">
    <property type="term" value="F:DNA binding"/>
    <property type="evidence" value="ECO:0007669"/>
    <property type="project" value="UniProtKB-KW"/>
</dbReference>
<feature type="domain" description="Replication protein A OB" evidence="7">
    <location>
        <begin position="363"/>
        <end position="438"/>
    </location>
</feature>
<accession>A0AA88GNH7</accession>